<feature type="compositionally biased region" description="Basic and acidic residues" evidence="1">
    <location>
        <begin position="101"/>
        <end position="111"/>
    </location>
</feature>
<proteinExistence type="predicted"/>
<feature type="compositionally biased region" description="Polar residues" evidence="1">
    <location>
        <begin position="850"/>
        <end position="860"/>
    </location>
</feature>
<evidence type="ECO:0000313" key="2">
    <source>
        <dbReference type="EMBL" id="CCX16791.1"/>
    </source>
</evidence>
<feature type="compositionally biased region" description="Polar residues" evidence="1">
    <location>
        <begin position="311"/>
        <end position="335"/>
    </location>
</feature>
<feature type="compositionally biased region" description="Basic and acidic residues" evidence="1">
    <location>
        <begin position="792"/>
        <end position="811"/>
    </location>
</feature>
<feature type="compositionally biased region" description="Basic and acidic residues" evidence="1">
    <location>
        <begin position="820"/>
        <end position="833"/>
    </location>
</feature>
<dbReference type="Proteomes" id="UP000018144">
    <property type="component" value="Unassembled WGS sequence"/>
</dbReference>
<dbReference type="EMBL" id="HF936517">
    <property type="protein sequence ID" value="CCX16791.1"/>
    <property type="molecule type" value="Genomic_DNA"/>
</dbReference>
<dbReference type="AlphaFoldDB" id="U4LJ19"/>
<accession>U4LJ19</accession>
<organism evidence="2 3">
    <name type="scientific">Pyronema omphalodes (strain CBS 100304)</name>
    <name type="common">Pyronema confluens</name>
    <dbReference type="NCBI Taxonomy" id="1076935"/>
    <lineage>
        <taxon>Eukaryota</taxon>
        <taxon>Fungi</taxon>
        <taxon>Dikarya</taxon>
        <taxon>Ascomycota</taxon>
        <taxon>Pezizomycotina</taxon>
        <taxon>Pezizomycetes</taxon>
        <taxon>Pezizales</taxon>
        <taxon>Pyronemataceae</taxon>
        <taxon>Pyronema</taxon>
    </lineage>
</organism>
<sequence>MAIWPFKRRKRSKTAEEKRPAVDVDNGSIHSVRSARIGRSIPSRTKSFLKRKSSRRSVTKETEFAPELNSDLALEPPLEHQEDAHMMDYEYHANHLHADVGRDHTSSESSHRPHKQSSLIRRLSKRKDKKVQPPSAYETHLGRHSSRASRRYGPDNRPMTSSSSIPRTSIESNISSRAYKIKPLALFSAYPTLHYEEDSSPTSDRYRFPSGPSLIPSRTNSRRTNSRNTENWRYKSGPLTSVENLGDRHRRVDDLVDELDAKGLREAMERDQRRRERKQREYEERQRIRHEKDTGEGQYQHHDQHHEQENAFDSNPAFQQHHNTDYTQPESSAQAQERERNRIGYAMDGTQTPLSWFNDNNSELSVARRREDRDSEFARVETPQSLENYGRQPMTPPPEPIPEVVVDEASPQRQKQNPWTSFIKRATSARIKKEQSRGNRRSSGSGIRANHSTLLTDSEGEDQGRNIESRQSHASQLISEAPRASSDLDEAPEDLRAPFPRPNPHHLAVQDFRHRQGQTPGTHIPKEVVLAMNALATGKVHGDKDYLSSIRYSEDFDEFHDELRDEVPYQVQPYHHANGSSKSNLSAGLRNGTYARHSPLEDRPESRETREIRDLRELREGRDSREARYSPVPIRTSGAASPDHGGARSVMSTSLASIDSEGSWLSGRINSRLSVQQISPLRTSASSLRKRFREMEDHEAMGADDDYFSGVDIEKNEDAEEGGARLDLDDSEDDIMADEEDDDEDERERERNMWREGMERKVKMRDAQRAMSREATLDELPHESPPAANIDSVHHQEDRNSPERQRAREIVDEPDNYDFDTPREQPMFKRTETVDTTNEPFATPLEHPSYTRTTTQSTILPESFETPLEYLGSNSFKRTGTVDTTNEPFATPLEHPNLNDPSYFRTTTQGPNDFGTPLEHPRERQ</sequence>
<dbReference type="OrthoDB" id="4152802at2759"/>
<feature type="compositionally biased region" description="Polar residues" evidence="1">
    <location>
        <begin position="349"/>
        <end position="364"/>
    </location>
</feature>
<feature type="region of interest" description="Disordered" evidence="1">
    <location>
        <begin position="101"/>
        <end position="169"/>
    </location>
</feature>
<keyword evidence="3" id="KW-1185">Reference proteome</keyword>
<feature type="compositionally biased region" description="Basic and acidic residues" evidence="1">
    <location>
        <begin position="13"/>
        <end position="22"/>
    </location>
</feature>
<feature type="compositionally biased region" description="Basic and acidic residues" evidence="1">
    <location>
        <begin position="462"/>
        <end position="471"/>
    </location>
</feature>
<feature type="compositionally biased region" description="Polar residues" evidence="1">
    <location>
        <begin position="411"/>
        <end position="420"/>
    </location>
</feature>
<reference evidence="2 3" key="1">
    <citation type="journal article" date="2013" name="PLoS Genet.">
        <title>The genome and development-dependent transcriptomes of Pyronema confluens: a window into fungal evolution.</title>
        <authorList>
            <person name="Traeger S."/>
            <person name="Altegoer F."/>
            <person name="Freitag M."/>
            <person name="Gabaldon T."/>
            <person name="Kempken F."/>
            <person name="Kumar A."/>
            <person name="Marcet-Houben M."/>
            <person name="Poggeler S."/>
            <person name="Stajich J.E."/>
            <person name="Nowrousian M."/>
        </authorList>
    </citation>
    <scope>NUCLEOTIDE SEQUENCE [LARGE SCALE GENOMIC DNA]</scope>
    <source>
        <strain evidence="3">CBS 100304</strain>
        <tissue evidence="2">Vegetative mycelium</tissue>
    </source>
</reference>
<feature type="compositionally biased region" description="Acidic residues" evidence="1">
    <location>
        <begin position="729"/>
        <end position="747"/>
    </location>
</feature>
<feature type="compositionally biased region" description="Basic and acidic residues" evidence="1">
    <location>
        <begin position="366"/>
        <end position="379"/>
    </location>
</feature>
<feature type="region of interest" description="Disordered" evidence="1">
    <location>
        <begin position="258"/>
        <end position="502"/>
    </location>
</feature>
<feature type="compositionally biased region" description="Basic and acidic residues" evidence="1">
    <location>
        <begin position="748"/>
        <end position="782"/>
    </location>
</feature>
<feature type="compositionally biased region" description="Basic residues" evidence="1">
    <location>
        <begin position="1"/>
        <end position="12"/>
    </location>
</feature>
<feature type="region of interest" description="Disordered" evidence="1">
    <location>
        <begin position="697"/>
        <end position="925"/>
    </location>
</feature>
<feature type="compositionally biased region" description="Basic and acidic residues" evidence="1">
    <location>
        <begin position="598"/>
        <end position="628"/>
    </location>
</feature>
<feature type="compositionally biased region" description="Basic and acidic residues" evidence="1">
    <location>
        <begin position="712"/>
        <end position="728"/>
    </location>
</feature>
<feature type="compositionally biased region" description="Low complexity" evidence="1">
    <location>
        <begin position="157"/>
        <end position="169"/>
    </location>
</feature>
<feature type="region of interest" description="Disordered" evidence="1">
    <location>
        <begin position="196"/>
        <end position="245"/>
    </location>
</feature>
<feature type="region of interest" description="Disordered" evidence="1">
    <location>
        <begin position="574"/>
        <end position="652"/>
    </location>
</feature>
<feature type="compositionally biased region" description="Basic residues" evidence="1">
    <location>
        <begin position="47"/>
        <end position="57"/>
    </location>
</feature>
<name>U4LJ19_PYROM</name>
<gene>
    <name evidence="2" type="ORF">PCON_03536</name>
</gene>
<protein>
    <submittedName>
        <fullName evidence="2">Uncharacterized protein</fullName>
    </submittedName>
</protein>
<feature type="compositionally biased region" description="Basic and acidic residues" evidence="1">
    <location>
        <begin position="258"/>
        <end position="309"/>
    </location>
</feature>
<feature type="region of interest" description="Disordered" evidence="1">
    <location>
        <begin position="1"/>
        <end position="75"/>
    </location>
</feature>
<evidence type="ECO:0000256" key="1">
    <source>
        <dbReference type="SAM" id="MobiDB-lite"/>
    </source>
</evidence>
<feature type="compositionally biased region" description="Polar residues" evidence="1">
    <location>
        <begin position="872"/>
        <end position="888"/>
    </location>
</feature>
<evidence type="ECO:0000313" key="3">
    <source>
        <dbReference type="Proteomes" id="UP000018144"/>
    </source>
</evidence>